<dbReference type="SUPFAM" id="SSF110399">
    <property type="entry name" value="ThiG-like"/>
    <property type="match status" value="1"/>
</dbReference>
<proteinExistence type="inferred from homology"/>
<feature type="binding site" evidence="8">
    <location>
        <begin position="206"/>
        <end position="207"/>
    </location>
    <ligand>
        <name>1-deoxy-D-xylulose 5-phosphate</name>
        <dbReference type="ChEBI" id="CHEBI:57792"/>
    </ligand>
</feature>
<dbReference type="HAMAP" id="MF_00443">
    <property type="entry name" value="ThiG"/>
    <property type="match status" value="1"/>
</dbReference>
<comment type="similarity">
    <text evidence="8">Belongs to the ThiG family.</text>
</comment>
<dbReference type="InterPro" id="IPR013785">
    <property type="entry name" value="Aldolase_TIM"/>
</dbReference>
<dbReference type="GO" id="GO:0009229">
    <property type="term" value="P:thiamine diphosphate biosynthetic process"/>
    <property type="evidence" value="ECO:0007669"/>
    <property type="project" value="UniProtKB-UniRule"/>
</dbReference>
<evidence type="ECO:0000256" key="1">
    <source>
        <dbReference type="ARBA" id="ARBA00002834"/>
    </source>
</evidence>
<comment type="catalytic activity">
    <reaction evidence="7 8">
        <text>[ThiS sulfur-carrier protein]-C-terminal-Gly-aminoethanethioate + 2-iminoacetate + 1-deoxy-D-xylulose 5-phosphate = [ThiS sulfur-carrier protein]-C-terminal Gly-Gly + 2-[(2R,5Z)-2-carboxy-4-methylthiazol-5(2H)-ylidene]ethyl phosphate + 2 H2O + H(+)</text>
        <dbReference type="Rhea" id="RHEA:26297"/>
        <dbReference type="Rhea" id="RHEA-COMP:12909"/>
        <dbReference type="Rhea" id="RHEA-COMP:19908"/>
        <dbReference type="ChEBI" id="CHEBI:15377"/>
        <dbReference type="ChEBI" id="CHEBI:15378"/>
        <dbReference type="ChEBI" id="CHEBI:57792"/>
        <dbReference type="ChEBI" id="CHEBI:62899"/>
        <dbReference type="ChEBI" id="CHEBI:77846"/>
        <dbReference type="ChEBI" id="CHEBI:90778"/>
        <dbReference type="ChEBI" id="CHEBI:232372"/>
        <dbReference type="EC" id="2.8.1.10"/>
    </reaction>
</comment>
<feature type="domain" description="Thiazole synthase ThiG" evidence="9">
    <location>
        <begin position="16"/>
        <end position="271"/>
    </location>
</feature>
<dbReference type="EMBL" id="SNXW01000009">
    <property type="protein sequence ID" value="TDP80977.1"/>
    <property type="molecule type" value="Genomic_DNA"/>
</dbReference>
<name>A0A4R6R633_9BURK</name>
<organism evidence="10 11">
    <name type="scientific">Aquabacterium commune</name>
    <dbReference type="NCBI Taxonomy" id="70586"/>
    <lineage>
        <taxon>Bacteria</taxon>
        <taxon>Pseudomonadati</taxon>
        <taxon>Pseudomonadota</taxon>
        <taxon>Betaproteobacteria</taxon>
        <taxon>Burkholderiales</taxon>
        <taxon>Aquabacterium</taxon>
    </lineage>
</organism>
<keyword evidence="11" id="KW-1185">Reference proteome</keyword>
<sequence>MRPEPHHADTADTWRIGDTVLHSRFLLGTAGHPSPQALQDAIVASGSQVLTLGLKRTLAASTGAVAMGHDNGFVQTIRDTARAQGAHLLPNTAGCRSAREAIALAHMARELLGTHWVKLEVVGDEQTLQPDPFELVDAARQLVADGFEVLPYCTDDLISAQRLVDAGCRILMPWAAPIGSGLGLLNPWALRTLRARLPGITLIVDAGLGAPSHATAAMELGMDAVLLNSAVSQATDPVRMARAFRHAVAAGREGFRAGLMPTSDVAVATTPVGGQPFVLL</sequence>
<evidence type="ECO:0000313" key="11">
    <source>
        <dbReference type="Proteomes" id="UP000294593"/>
    </source>
</evidence>
<dbReference type="Pfam" id="PF05690">
    <property type="entry name" value="ThiG"/>
    <property type="match status" value="1"/>
</dbReference>
<evidence type="ECO:0000256" key="8">
    <source>
        <dbReference type="HAMAP-Rule" id="MF_00443"/>
    </source>
</evidence>
<dbReference type="UniPathway" id="UPA00060"/>
<dbReference type="CDD" id="cd04728">
    <property type="entry name" value="ThiG"/>
    <property type="match status" value="1"/>
</dbReference>
<evidence type="ECO:0000256" key="4">
    <source>
        <dbReference type="ARBA" id="ARBA00022679"/>
    </source>
</evidence>
<dbReference type="InterPro" id="IPR033983">
    <property type="entry name" value="Thiazole_synthase_ThiG"/>
</dbReference>
<keyword evidence="8" id="KW-0963">Cytoplasm</keyword>
<keyword evidence="5 8" id="KW-0784">Thiamine biosynthesis</keyword>
<feature type="binding site" evidence="8">
    <location>
        <begin position="228"/>
        <end position="229"/>
    </location>
    <ligand>
        <name>1-deoxy-D-xylulose 5-phosphate</name>
        <dbReference type="ChEBI" id="CHEBI:57792"/>
    </ligand>
</feature>
<dbReference type="PANTHER" id="PTHR34266">
    <property type="entry name" value="THIAZOLE SYNTHASE"/>
    <property type="match status" value="1"/>
</dbReference>
<comment type="caution">
    <text evidence="10">The sequence shown here is derived from an EMBL/GenBank/DDBJ whole genome shotgun (WGS) entry which is preliminary data.</text>
</comment>
<comment type="subcellular location">
    <subcellularLocation>
        <location evidence="8">Cytoplasm</location>
    </subcellularLocation>
</comment>
<dbReference type="Proteomes" id="UP000294593">
    <property type="component" value="Unassembled WGS sequence"/>
</dbReference>
<evidence type="ECO:0000259" key="9">
    <source>
        <dbReference type="Pfam" id="PF05690"/>
    </source>
</evidence>
<dbReference type="GO" id="GO:1990107">
    <property type="term" value="F:thiazole synthase activity"/>
    <property type="evidence" value="ECO:0007669"/>
    <property type="project" value="UniProtKB-EC"/>
</dbReference>
<keyword evidence="6 8" id="KW-0704">Schiff base</keyword>
<comment type="function">
    <text evidence="1 8">Catalyzes the rearrangement of 1-deoxy-D-xylulose 5-phosphate (DXP) to produce the thiazole phosphate moiety of thiamine. Sulfur is provided by the thiocarboxylate moiety of the carrier protein ThiS. In vitro, sulfur can be provided by H(2)S.</text>
</comment>
<comment type="pathway">
    <text evidence="2 8">Cofactor biosynthesis; thiamine diphosphate biosynthesis.</text>
</comment>
<accession>A0A4R6R633</accession>
<dbReference type="GO" id="GO:0005737">
    <property type="term" value="C:cytoplasm"/>
    <property type="evidence" value="ECO:0007669"/>
    <property type="project" value="UniProtKB-SubCell"/>
</dbReference>
<feature type="active site" description="Schiff-base intermediate with DXP" evidence="8">
    <location>
        <position position="118"/>
    </location>
</feature>
<comment type="subunit">
    <text evidence="8">Homotetramer. Forms heterodimers with either ThiH or ThiS.</text>
</comment>
<protein>
    <recommendedName>
        <fullName evidence="3 8">Thiazole synthase</fullName>
        <ecNumber evidence="3 8">2.8.1.10</ecNumber>
    </recommendedName>
</protein>
<dbReference type="AlphaFoldDB" id="A0A4R6R633"/>
<evidence type="ECO:0000256" key="6">
    <source>
        <dbReference type="ARBA" id="ARBA00023270"/>
    </source>
</evidence>
<gene>
    <name evidence="8" type="primary">thiG</name>
    <name evidence="10" type="ORF">EV672_10916</name>
</gene>
<evidence type="ECO:0000256" key="5">
    <source>
        <dbReference type="ARBA" id="ARBA00022977"/>
    </source>
</evidence>
<evidence type="ECO:0000256" key="3">
    <source>
        <dbReference type="ARBA" id="ARBA00011960"/>
    </source>
</evidence>
<dbReference type="Gene3D" id="3.20.20.70">
    <property type="entry name" value="Aldolase class I"/>
    <property type="match status" value="1"/>
</dbReference>
<feature type="binding site" evidence="8">
    <location>
        <position position="179"/>
    </location>
    <ligand>
        <name>1-deoxy-D-xylulose 5-phosphate</name>
        <dbReference type="ChEBI" id="CHEBI:57792"/>
    </ligand>
</feature>
<evidence type="ECO:0000313" key="10">
    <source>
        <dbReference type="EMBL" id="TDP80977.1"/>
    </source>
</evidence>
<reference evidence="10 11" key="1">
    <citation type="submission" date="2019-03" db="EMBL/GenBank/DDBJ databases">
        <title>Genomic Encyclopedia of Type Strains, Phase IV (KMG-IV): sequencing the most valuable type-strain genomes for metagenomic binning, comparative biology and taxonomic classification.</title>
        <authorList>
            <person name="Goeker M."/>
        </authorList>
    </citation>
    <scope>NUCLEOTIDE SEQUENCE [LARGE SCALE GENOMIC DNA]</scope>
    <source>
        <strain evidence="10 11">DSM 11901</strain>
    </source>
</reference>
<dbReference type="PANTHER" id="PTHR34266:SF2">
    <property type="entry name" value="THIAZOLE SYNTHASE"/>
    <property type="match status" value="1"/>
</dbReference>
<dbReference type="RefSeq" id="WP_133610488.1">
    <property type="nucleotide sequence ID" value="NZ_SNXW01000009.1"/>
</dbReference>
<evidence type="ECO:0000256" key="7">
    <source>
        <dbReference type="ARBA" id="ARBA00049897"/>
    </source>
</evidence>
<dbReference type="EC" id="2.8.1.10" evidence="3 8"/>
<dbReference type="InterPro" id="IPR008867">
    <property type="entry name" value="ThiG"/>
</dbReference>
<evidence type="ECO:0000256" key="2">
    <source>
        <dbReference type="ARBA" id="ARBA00004948"/>
    </source>
</evidence>
<keyword evidence="4 8" id="KW-0808">Transferase</keyword>
<dbReference type="OrthoDB" id="9805935at2"/>